<evidence type="ECO:0000256" key="11">
    <source>
        <dbReference type="SAM" id="Phobius"/>
    </source>
</evidence>
<evidence type="ECO:0000256" key="8">
    <source>
        <dbReference type="ARBA" id="ARBA00022989"/>
    </source>
</evidence>
<dbReference type="GO" id="GO:0005524">
    <property type="term" value="F:ATP binding"/>
    <property type="evidence" value="ECO:0007669"/>
    <property type="project" value="UniProtKB-KW"/>
</dbReference>
<dbReference type="SUPFAM" id="SSF47384">
    <property type="entry name" value="Homodimeric domain of signal transducing histidine kinase"/>
    <property type="match status" value="1"/>
</dbReference>
<evidence type="ECO:0000259" key="12">
    <source>
        <dbReference type="PROSITE" id="PS50109"/>
    </source>
</evidence>
<reference evidence="14 15" key="1">
    <citation type="submission" date="2023-10" db="EMBL/GenBank/DDBJ databases">
        <title>Hymenobacter endophyticus sp. nov., an isolate from the leaf tissues of wheat.</title>
        <authorList>
            <person name="Dai Y."/>
        </authorList>
    </citation>
    <scope>NUCLEOTIDE SEQUENCE [LARGE SCALE GENOMIC DNA]</scope>
    <source>
        <strain evidence="14 15">ZK17L-C2</strain>
    </source>
</reference>
<feature type="domain" description="Histidine kinase" evidence="12">
    <location>
        <begin position="256"/>
        <end position="465"/>
    </location>
</feature>
<dbReference type="Pfam" id="PF00512">
    <property type="entry name" value="HisKA"/>
    <property type="match status" value="1"/>
</dbReference>
<keyword evidence="14" id="KW-0067">ATP-binding</keyword>
<dbReference type="PRINTS" id="PR00344">
    <property type="entry name" value="BCTRLSENSOR"/>
</dbReference>
<comment type="catalytic activity">
    <reaction evidence="1">
        <text>ATP + protein L-histidine = ADP + protein N-phospho-L-histidine.</text>
        <dbReference type="EC" id="2.7.13.3"/>
    </reaction>
</comment>
<proteinExistence type="predicted"/>
<dbReference type="EMBL" id="JAWDJT010000001">
    <property type="protein sequence ID" value="MDU0369140.1"/>
    <property type="molecule type" value="Genomic_DNA"/>
</dbReference>
<protein>
    <recommendedName>
        <fullName evidence="3">histidine kinase</fullName>
        <ecNumber evidence="3">2.7.13.3</ecNumber>
    </recommendedName>
</protein>
<dbReference type="Proteomes" id="UP001250698">
    <property type="component" value="Unassembled WGS sequence"/>
</dbReference>
<keyword evidence="10 11" id="KW-0472">Membrane</keyword>
<dbReference type="SMART" id="SM00388">
    <property type="entry name" value="HisKA"/>
    <property type="match status" value="1"/>
</dbReference>
<dbReference type="InterPro" id="IPR036097">
    <property type="entry name" value="HisK_dim/P_sf"/>
</dbReference>
<evidence type="ECO:0000256" key="3">
    <source>
        <dbReference type="ARBA" id="ARBA00012438"/>
    </source>
</evidence>
<evidence type="ECO:0000259" key="13">
    <source>
        <dbReference type="PROSITE" id="PS50885"/>
    </source>
</evidence>
<keyword evidence="9" id="KW-0902">Two-component regulatory system</keyword>
<keyword evidence="4" id="KW-0597">Phosphoprotein</keyword>
<feature type="domain" description="HAMP" evidence="13">
    <location>
        <begin position="193"/>
        <end position="248"/>
    </location>
</feature>
<dbReference type="PROSITE" id="PS50885">
    <property type="entry name" value="HAMP"/>
    <property type="match status" value="1"/>
</dbReference>
<dbReference type="PROSITE" id="PS50109">
    <property type="entry name" value="HIS_KIN"/>
    <property type="match status" value="1"/>
</dbReference>
<dbReference type="CDD" id="cd06225">
    <property type="entry name" value="HAMP"/>
    <property type="match status" value="1"/>
</dbReference>
<dbReference type="SUPFAM" id="SSF158472">
    <property type="entry name" value="HAMP domain-like"/>
    <property type="match status" value="1"/>
</dbReference>
<evidence type="ECO:0000256" key="7">
    <source>
        <dbReference type="ARBA" id="ARBA00022777"/>
    </source>
</evidence>
<dbReference type="Pfam" id="PF00672">
    <property type="entry name" value="HAMP"/>
    <property type="match status" value="1"/>
</dbReference>
<dbReference type="Pfam" id="PF02518">
    <property type="entry name" value="HATPase_c"/>
    <property type="match status" value="1"/>
</dbReference>
<keyword evidence="7" id="KW-0418">Kinase</keyword>
<dbReference type="Gene3D" id="1.10.287.130">
    <property type="match status" value="1"/>
</dbReference>
<name>A0ABU3TCS5_9BACT</name>
<dbReference type="InterPro" id="IPR003661">
    <property type="entry name" value="HisK_dim/P_dom"/>
</dbReference>
<dbReference type="InterPro" id="IPR003594">
    <property type="entry name" value="HATPase_dom"/>
</dbReference>
<dbReference type="InterPro" id="IPR050428">
    <property type="entry name" value="TCS_sensor_his_kinase"/>
</dbReference>
<dbReference type="InterPro" id="IPR003660">
    <property type="entry name" value="HAMP_dom"/>
</dbReference>
<accession>A0ABU3TCS5</accession>
<dbReference type="SMART" id="SM00387">
    <property type="entry name" value="HATPase_c"/>
    <property type="match status" value="1"/>
</dbReference>
<keyword evidence="6 11" id="KW-0812">Transmembrane</keyword>
<feature type="transmembrane region" description="Helical" evidence="11">
    <location>
        <begin position="25"/>
        <end position="49"/>
    </location>
</feature>
<keyword evidence="8 11" id="KW-1133">Transmembrane helix</keyword>
<evidence type="ECO:0000256" key="10">
    <source>
        <dbReference type="ARBA" id="ARBA00023136"/>
    </source>
</evidence>
<evidence type="ECO:0000256" key="6">
    <source>
        <dbReference type="ARBA" id="ARBA00022692"/>
    </source>
</evidence>
<dbReference type="PANTHER" id="PTHR45436:SF15">
    <property type="entry name" value="SENSOR HISTIDINE KINASE CUSS"/>
    <property type="match status" value="1"/>
</dbReference>
<feature type="transmembrane region" description="Helical" evidence="11">
    <location>
        <begin position="169"/>
        <end position="188"/>
    </location>
</feature>
<dbReference type="Gene3D" id="3.30.565.10">
    <property type="entry name" value="Histidine kinase-like ATPase, C-terminal domain"/>
    <property type="match status" value="1"/>
</dbReference>
<comment type="caution">
    <text evidence="14">The sequence shown here is derived from an EMBL/GenBank/DDBJ whole genome shotgun (WGS) entry which is preliminary data.</text>
</comment>
<dbReference type="Gene3D" id="6.10.340.10">
    <property type="match status" value="1"/>
</dbReference>
<dbReference type="InterPro" id="IPR004358">
    <property type="entry name" value="Sig_transdc_His_kin-like_C"/>
</dbReference>
<evidence type="ECO:0000256" key="2">
    <source>
        <dbReference type="ARBA" id="ARBA00004141"/>
    </source>
</evidence>
<keyword evidence="14" id="KW-0547">Nucleotide-binding</keyword>
<evidence type="ECO:0000313" key="15">
    <source>
        <dbReference type="Proteomes" id="UP001250698"/>
    </source>
</evidence>
<comment type="subcellular location">
    <subcellularLocation>
        <location evidence="2">Membrane</location>
        <topology evidence="2">Multi-pass membrane protein</topology>
    </subcellularLocation>
</comment>
<keyword evidence="5" id="KW-0808">Transferase</keyword>
<dbReference type="PANTHER" id="PTHR45436">
    <property type="entry name" value="SENSOR HISTIDINE KINASE YKOH"/>
    <property type="match status" value="1"/>
</dbReference>
<evidence type="ECO:0000256" key="9">
    <source>
        <dbReference type="ARBA" id="ARBA00023012"/>
    </source>
</evidence>
<evidence type="ECO:0000256" key="1">
    <source>
        <dbReference type="ARBA" id="ARBA00000085"/>
    </source>
</evidence>
<dbReference type="SMART" id="SM00304">
    <property type="entry name" value="HAMP"/>
    <property type="match status" value="1"/>
</dbReference>
<dbReference type="InterPro" id="IPR005467">
    <property type="entry name" value="His_kinase_dom"/>
</dbReference>
<gene>
    <name evidence="14" type="ORF">ROI90_01935</name>
</gene>
<evidence type="ECO:0000313" key="14">
    <source>
        <dbReference type="EMBL" id="MDU0369140.1"/>
    </source>
</evidence>
<dbReference type="SUPFAM" id="SSF55874">
    <property type="entry name" value="ATPase domain of HSP90 chaperone/DNA topoisomerase II/histidine kinase"/>
    <property type="match status" value="1"/>
</dbReference>
<dbReference type="CDD" id="cd00082">
    <property type="entry name" value="HisKA"/>
    <property type="match status" value="1"/>
</dbReference>
<evidence type="ECO:0000256" key="4">
    <source>
        <dbReference type="ARBA" id="ARBA00022553"/>
    </source>
</evidence>
<evidence type="ECO:0000256" key="5">
    <source>
        <dbReference type="ARBA" id="ARBA00022679"/>
    </source>
</evidence>
<dbReference type="InterPro" id="IPR036890">
    <property type="entry name" value="HATPase_C_sf"/>
</dbReference>
<dbReference type="RefSeq" id="WP_315996653.1">
    <property type="nucleotide sequence ID" value="NZ_JAWDJT010000001.1"/>
</dbReference>
<organism evidence="14 15">
    <name type="scientific">Hymenobacter endophyticus</name>
    <dbReference type="NCBI Taxonomy" id="3076335"/>
    <lineage>
        <taxon>Bacteria</taxon>
        <taxon>Pseudomonadati</taxon>
        <taxon>Bacteroidota</taxon>
        <taxon>Cytophagia</taxon>
        <taxon>Cytophagales</taxon>
        <taxon>Hymenobacteraceae</taxon>
        <taxon>Hymenobacter</taxon>
    </lineage>
</organism>
<dbReference type="EC" id="2.7.13.3" evidence="3"/>
<sequence length="465" mass="53023">MLPLHNFTFHNFTTRPMTIRNRLTWLFLGLVAVILLAAMTTVYILLATYTHEEFHQRLRDRAEVTGYVFLEQDELRAEALREFQRRYLRTLTGEVLQIYDDQLRPRFIEQDTRVTIPDHILARILTEKRVYFTLGSRQAIGLFYTDNQGQFIIVAAAENHSGAARLDHLIMILTSIFVVSLVVIYVAGRVFAGKALAPIAAVNDQVDRITTQDLHLRVSEGISHEQDEITRLARTFNRMLERLEEGFETQRTFVSNASHELRTPLTATIGELQVLLNRERDPAAYREGVASVLHELQQLKLLINNLLDLTQTNTGAHEEIRLDELLSEAREAVLPDQRRRVQLAFGQLPEDAEALEIKGNRQLLSRALTNLFDNALKYSPSDKLVEVQLEYRAGRRYIQVRDYGIGISEKALPQVFQPFFRADNARHVVGHGVGLPLARKIVQLHGGEVHISSWPGQGTVVEVVL</sequence>
<keyword evidence="15" id="KW-1185">Reference proteome</keyword>